<reference evidence="3" key="1">
    <citation type="submission" date="2021-07" db="EMBL/GenBank/DDBJ databases">
        <title>Draft genome of Mortierella alpina, strain LL118, isolated from an aspen leaf litter sample.</title>
        <authorList>
            <person name="Yang S."/>
            <person name="Vinatzer B.A."/>
        </authorList>
    </citation>
    <scope>NUCLEOTIDE SEQUENCE</scope>
    <source>
        <strain evidence="3">LL118</strain>
    </source>
</reference>
<dbReference type="GO" id="GO:0042594">
    <property type="term" value="P:response to starvation"/>
    <property type="evidence" value="ECO:0007669"/>
    <property type="project" value="TreeGrafter"/>
</dbReference>
<dbReference type="PANTHER" id="PTHR11561">
    <property type="entry name" value="PHOSPHOENOLPYRUVATE CARBOXYKINASE"/>
    <property type="match status" value="1"/>
</dbReference>
<dbReference type="Pfam" id="PF17297">
    <property type="entry name" value="PEPCK_N"/>
    <property type="match status" value="1"/>
</dbReference>
<organism evidence="3 4">
    <name type="scientific">Mortierella alpina</name>
    <name type="common">Oleaginous fungus</name>
    <name type="synonym">Mortierella renispora</name>
    <dbReference type="NCBI Taxonomy" id="64518"/>
    <lineage>
        <taxon>Eukaryota</taxon>
        <taxon>Fungi</taxon>
        <taxon>Fungi incertae sedis</taxon>
        <taxon>Mucoromycota</taxon>
        <taxon>Mortierellomycotina</taxon>
        <taxon>Mortierellomycetes</taxon>
        <taxon>Mortierellales</taxon>
        <taxon>Mortierellaceae</taxon>
        <taxon>Mortierella</taxon>
    </lineage>
</organism>
<dbReference type="AlphaFoldDB" id="A0A9P8A9F8"/>
<dbReference type="GO" id="GO:0033993">
    <property type="term" value="P:response to lipid"/>
    <property type="evidence" value="ECO:0007669"/>
    <property type="project" value="TreeGrafter"/>
</dbReference>
<keyword evidence="1" id="KW-0732">Signal</keyword>
<feature type="domain" description="Phosphoenolpyruvate carboxykinase GTP-utilising N-terminal" evidence="2">
    <location>
        <begin position="133"/>
        <end position="209"/>
    </location>
</feature>
<dbReference type="Proteomes" id="UP000717515">
    <property type="component" value="Unassembled WGS sequence"/>
</dbReference>
<dbReference type="Gene3D" id="3.40.449.10">
    <property type="entry name" value="Phosphoenolpyruvate Carboxykinase, domain 1"/>
    <property type="match status" value="1"/>
</dbReference>
<dbReference type="GO" id="GO:0046327">
    <property type="term" value="P:glycerol biosynthetic process from pyruvate"/>
    <property type="evidence" value="ECO:0007669"/>
    <property type="project" value="TreeGrafter"/>
</dbReference>
<sequence length="209" mass="22550">MCLHLLQSAPMLLLRPSVSARLVHAAALPSSSLRVPGLVTPAKGHLLNHSARRLHSASFLPRRGHAPALQSFSPLFASQVRLLGAISKPVARQTLFASHSSPLSASATFQQHSQAEEPSVLDNAPTAHAKLVDWVRAQQSLLEPDNIHWCDGSQEEYDSLVADLVGKGVMIPLDDKLRPGSYLTRTDPADVARSESSTFICSRLKEDAG</sequence>
<proteinExistence type="predicted"/>
<dbReference type="InterPro" id="IPR008210">
    <property type="entry name" value="PEP_carboxykinase_N"/>
</dbReference>
<dbReference type="InterPro" id="IPR008209">
    <property type="entry name" value="PEP_carboxykinase_GTP"/>
</dbReference>
<dbReference type="SUPFAM" id="SSF68923">
    <property type="entry name" value="PEP carboxykinase N-terminal domain"/>
    <property type="match status" value="1"/>
</dbReference>
<dbReference type="GO" id="GO:0006107">
    <property type="term" value="P:oxaloacetate metabolic process"/>
    <property type="evidence" value="ECO:0007669"/>
    <property type="project" value="TreeGrafter"/>
</dbReference>
<dbReference type="GO" id="GO:0071333">
    <property type="term" value="P:cellular response to glucose stimulus"/>
    <property type="evidence" value="ECO:0007669"/>
    <property type="project" value="TreeGrafter"/>
</dbReference>
<dbReference type="GO" id="GO:0006094">
    <property type="term" value="P:gluconeogenesis"/>
    <property type="evidence" value="ECO:0007669"/>
    <property type="project" value="InterPro"/>
</dbReference>
<dbReference type="Gene3D" id="2.170.8.10">
    <property type="entry name" value="Phosphoenolpyruvate Carboxykinase, domain 2"/>
    <property type="match status" value="1"/>
</dbReference>
<feature type="chain" id="PRO_5040456609" description="Phosphoenolpyruvate carboxykinase GTP-utilising N-terminal domain-containing protein" evidence="1">
    <location>
        <begin position="21"/>
        <end position="209"/>
    </location>
</feature>
<dbReference type="GO" id="GO:0004613">
    <property type="term" value="F:phosphoenolpyruvate carboxykinase (GTP) activity"/>
    <property type="evidence" value="ECO:0007669"/>
    <property type="project" value="TreeGrafter"/>
</dbReference>
<dbReference type="GO" id="GO:0030145">
    <property type="term" value="F:manganese ion binding"/>
    <property type="evidence" value="ECO:0007669"/>
    <property type="project" value="TreeGrafter"/>
</dbReference>
<feature type="signal peptide" evidence="1">
    <location>
        <begin position="1"/>
        <end position="20"/>
    </location>
</feature>
<comment type="caution">
    <text evidence="3">The sequence shown here is derived from an EMBL/GenBank/DDBJ whole genome shotgun (WGS) entry which is preliminary data.</text>
</comment>
<gene>
    <name evidence="3" type="ORF">KVV02_005340</name>
</gene>
<evidence type="ECO:0000313" key="4">
    <source>
        <dbReference type="Proteomes" id="UP000717515"/>
    </source>
</evidence>
<evidence type="ECO:0000313" key="3">
    <source>
        <dbReference type="EMBL" id="KAG9324749.1"/>
    </source>
</evidence>
<name>A0A9P8A9F8_MORAP</name>
<dbReference type="GO" id="GO:0005829">
    <property type="term" value="C:cytosol"/>
    <property type="evidence" value="ECO:0007669"/>
    <property type="project" value="TreeGrafter"/>
</dbReference>
<protein>
    <recommendedName>
        <fullName evidence="2">Phosphoenolpyruvate carboxykinase GTP-utilising N-terminal domain-containing protein</fullName>
    </recommendedName>
</protein>
<evidence type="ECO:0000259" key="2">
    <source>
        <dbReference type="Pfam" id="PF17297"/>
    </source>
</evidence>
<dbReference type="InterPro" id="IPR035078">
    <property type="entry name" value="PEP_carboxykinase_GTP_N"/>
</dbReference>
<dbReference type="GO" id="GO:0005525">
    <property type="term" value="F:GTP binding"/>
    <property type="evidence" value="ECO:0007669"/>
    <property type="project" value="InterPro"/>
</dbReference>
<dbReference type="GO" id="GO:0019543">
    <property type="term" value="P:propionate catabolic process"/>
    <property type="evidence" value="ECO:0007669"/>
    <property type="project" value="TreeGrafter"/>
</dbReference>
<accession>A0A9P8A9F8</accession>
<dbReference type="EMBL" id="JAIFTL010000057">
    <property type="protein sequence ID" value="KAG9324749.1"/>
    <property type="molecule type" value="Genomic_DNA"/>
</dbReference>
<evidence type="ECO:0000256" key="1">
    <source>
        <dbReference type="SAM" id="SignalP"/>
    </source>
</evidence>
<dbReference type="PANTHER" id="PTHR11561:SF0">
    <property type="entry name" value="PHOSPHOENOLPYRUVATE CARBOXYKINASE [GTP]-RELATED"/>
    <property type="match status" value="1"/>
</dbReference>